<feature type="region of interest" description="Disordered" evidence="1">
    <location>
        <begin position="45"/>
        <end position="91"/>
    </location>
</feature>
<feature type="non-terminal residue" evidence="3">
    <location>
        <position position="91"/>
    </location>
</feature>
<feature type="chain" id="PRO_5018767175" evidence="2">
    <location>
        <begin position="26"/>
        <end position="91"/>
    </location>
</feature>
<organism evidence="3 4">
    <name type="scientific">Paracoccus methylarcula</name>
    <dbReference type="NCBI Taxonomy" id="72022"/>
    <lineage>
        <taxon>Bacteria</taxon>
        <taxon>Pseudomonadati</taxon>
        <taxon>Pseudomonadota</taxon>
        <taxon>Alphaproteobacteria</taxon>
        <taxon>Rhodobacterales</taxon>
        <taxon>Paracoccaceae</taxon>
        <taxon>Paracoccus</taxon>
    </lineage>
</organism>
<sequence length="91" mass="9442">MRRIIHNSTAIAACLSLLAPHLAMAQAHGSGEASQELSEFDVIAQADTETQLPIEGEAEEQTDAEAEAPVEGEAADQADAEAEAPVEAETA</sequence>
<evidence type="ECO:0000313" key="4">
    <source>
        <dbReference type="Proteomes" id="UP000238137"/>
    </source>
</evidence>
<dbReference type="Proteomes" id="UP000238137">
    <property type="component" value="Unassembled WGS sequence"/>
</dbReference>
<reference evidence="3" key="1">
    <citation type="submission" date="2018-05" db="EMBL/GenBank/DDBJ databases">
        <title>Reclassification of Methylarcula marina and Methylarcula terricola as Paracoccus methylarcula sp.nov., comb.nov. and Paracoccus terricola comb.nov.</title>
        <authorList>
            <person name="Shmareva M.N."/>
            <person name="Doronina N.V."/>
            <person name="Vasilenko O.V."/>
            <person name="Tarlachkov S.V."/>
            <person name="Trotsenko Y.A."/>
        </authorList>
    </citation>
    <scope>NUCLEOTIDE SEQUENCE [LARGE SCALE GENOMIC DNA]</scope>
    <source>
        <strain evidence="3">VKM B-2159</strain>
    </source>
</reference>
<comment type="caution">
    <text evidence="3">The sequence shown here is derived from an EMBL/GenBank/DDBJ whole genome shotgun (WGS) entry which is preliminary data.</text>
</comment>
<evidence type="ECO:0000313" key="3">
    <source>
        <dbReference type="EMBL" id="RNF33827.1"/>
    </source>
</evidence>
<keyword evidence="2" id="KW-0732">Signal</keyword>
<dbReference type="EMBL" id="PXNQ02000009">
    <property type="protein sequence ID" value="RNF33827.1"/>
    <property type="molecule type" value="Genomic_DNA"/>
</dbReference>
<feature type="compositionally biased region" description="Acidic residues" evidence="1">
    <location>
        <begin position="56"/>
        <end position="91"/>
    </location>
</feature>
<dbReference type="AlphaFoldDB" id="A0A3R7LJ93"/>
<name>A0A3R7LJ93_9RHOB</name>
<evidence type="ECO:0000256" key="2">
    <source>
        <dbReference type="SAM" id="SignalP"/>
    </source>
</evidence>
<accession>A0A3R7LJ93</accession>
<gene>
    <name evidence="3" type="ORF">A7A09_015285</name>
</gene>
<proteinExistence type="predicted"/>
<keyword evidence="4" id="KW-1185">Reference proteome</keyword>
<feature type="signal peptide" evidence="2">
    <location>
        <begin position="1"/>
        <end position="25"/>
    </location>
</feature>
<evidence type="ECO:0000256" key="1">
    <source>
        <dbReference type="SAM" id="MobiDB-lite"/>
    </source>
</evidence>
<protein>
    <submittedName>
        <fullName evidence="3">Uncharacterized protein</fullName>
    </submittedName>
</protein>